<dbReference type="Proteomes" id="UP000594621">
    <property type="component" value="Chromosome"/>
</dbReference>
<keyword evidence="5" id="KW-0274">FAD</keyword>
<dbReference type="InterPro" id="IPR036318">
    <property type="entry name" value="FAD-bd_PCMH-like_sf"/>
</dbReference>
<comment type="cofactor">
    <cofactor evidence="1">
        <name>FAD</name>
        <dbReference type="ChEBI" id="CHEBI:57692"/>
    </cofactor>
</comment>
<evidence type="ECO:0000256" key="8">
    <source>
        <dbReference type="ARBA" id="ARBA00023014"/>
    </source>
</evidence>
<keyword evidence="7" id="KW-0408">Iron</keyword>
<evidence type="ECO:0000313" key="14">
    <source>
        <dbReference type="EMBL" id="QPF93839.1"/>
    </source>
</evidence>
<dbReference type="Pfam" id="PF02913">
    <property type="entry name" value="FAD-oxidase_C"/>
    <property type="match status" value="1"/>
</dbReference>
<dbReference type="PROSITE" id="PS51387">
    <property type="entry name" value="FAD_PCMH"/>
    <property type="match status" value="1"/>
</dbReference>
<dbReference type="GO" id="GO:1903457">
    <property type="term" value="P:lactate catabolic process"/>
    <property type="evidence" value="ECO:0007669"/>
    <property type="project" value="TreeGrafter"/>
</dbReference>
<keyword evidence="4" id="KW-0479">Metal-binding</keyword>
<protein>
    <recommendedName>
        <fullName evidence="12">D-2-hydroxyglutarate dehydrogenase</fullName>
        <ecNumber evidence="9">1.1.99.39</ecNumber>
    </recommendedName>
</protein>
<dbReference type="InterPro" id="IPR006094">
    <property type="entry name" value="Oxid_FAD_bind_N"/>
</dbReference>
<gene>
    <name evidence="14" type="ORF">IC761_11470</name>
</gene>
<organism evidence="14 15">
    <name type="scientific">Bradyrhizobium commune</name>
    <dbReference type="NCBI Taxonomy" id="83627"/>
    <lineage>
        <taxon>Bacteria</taxon>
        <taxon>Pseudomonadati</taxon>
        <taxon>Pseudomonadota</taxon>
        <taxon>Alphaproteobacteria</taxon>
        <taxon>Hyphomicrobiales</taxon>
        <taxon>Nitrobacteraceae</taxon>
        <taxon>Bradyrhizobium</taxon>
    </lineage>
</organism>
<dbReference type="RefSeq" id="WP_195803346.1">
    <property type="nucleotide sequence ID" value="NZ_CP061379.1"/>
</dbReference>
<dbReference type="EC" id="1.1.99.39" evidence="9"/>
<comment type="similarity">
    <text evidence="11">In the N-terminal section; belongs to the FAD-binding oxidoreductase/transferase type 4 family.</text>
</comment>
<evidence type="ECO:0000256" key="9">
    <source>
        <dbReference type="ARBA" id="ARBA00039003"/>
    </source>
</evidence>
<dbReference type="Pfam" id="PF13183">
    <property type="entry name" value="Fer4_8"/>
    <property type="match status" value="1"/>
</dbReference>
<evidence type="ECO:0000256" key="4">
    <source>
        <dbReference type="ARBA" id="ARBA00022723"/>
    </source>
</evidence>
<dbReference type="InterPro" id="IPR017900">
    <property type="entry name" value="4Fe4S_Fe_S_CS"/>
</dbReference>
<dbReference type="Gene3D" id="3.30.70.2740">
    <property type="match status" value="1"/>
</dbReference>
<evidence type="ECO:0000313" key="15">
    <source>
        <dbReference type="Proteomes" id="UP000594621"/>
    </source>
</evidence>
<dbReference type="InterPro" id="IPR016171">
    <property type="entry name" value="Vanillyl_alc_oxidase_C-sub2"/>
</dbReference>
<reference evidence="14 15" key="1">
    <citation type="submission" date="2020-09" db="EMBL/GenBank/DDBJ databases">
        <title>Complete genomes of bradyrhizobia occurring on native shrubby legumes in Australia.</title>
        <authorList>
            <person name="Lafay B."/>
        </authorList>
    </citation>
    <scope>NUCLEOTIDE SEQUENCE [LARGE SCALE GENOMIC DNA]</scope>
    <source>
        <strain evidence="14 15">BDV5040</strain>
    </source>
</reference>
<dbReference type="SUPFAM" id="SSF55103">
    <property type="entry name" value="FAD-linked oxidases, C-terminal domain"/>
    <property type="match status" value="1"/>
</dbReference>
<dbReference type="FunFam" id="3.30.70.2740:FF:000003">
    <property type="entry name" value="Oxidoreductase, FAD-binding, putative"/>
    <property type="match status" value="1"/>
</dbReference>
<dbReference type="InterPro" id="IPR016164">
    <property type="entry name" value="FAD-linked_Oxase-like_C"/>
</dbReference>
<dbReference type="GO" id="GO:0046872">
    <property type="term" value="F:metal ion binding"/>
    <property type="evidence" value="ECO:0007669"/>
    <property type="project" value="UniProtKB-KW"/>
</dbReference>
<dbReference type="EMBL" id="CP061379">
    <property type="protein sequence ID" value="QPF93839.1"/>
    <property type="molecule type" value="Genomic_DNA"/>
</dbReference>
<dbReference type="GO" id="GO:0051990">
    <property type="term" value="F:(R)-2-hydroxyglutarate dehydrogenase activity"/>
    <property type="evidence" value="ECO:0007669"/>
    <property type="project" value="UniProtKB-EC"/>
</dbReference>
<evidence type="ECO:0000256" key="5">
    <source>
        <dbReference type="ARBA" id="ARBA00022827"/>
    </source>
</evidence>
<dbReference type="SUPFAM" id="SSF56176">
    <property type="entry name" value="FAD-binding/transporter-associated domain-like"/>
    <property type="match status" value="1"/>
</dbReference>
<keyword evidence="6" id="KW-0560">Oxidoreductase</keyword>
<dbReference type="Gene3D" id="3.30.465.10">
    <property type="match status" value="1"/>
</dbReference>
<dbReference type="KEGG" id="bcou:IC761_11470"/>
<keyword evidence="15" id="KW-1185">Reference proteome</keyword>
<dbReference type="Gene3D" id="1.10.45.10">
    <property type="entry name" value="Vanillyl-alcohol Oxidase, Chain A, domain 4"/>
    <property type="match status" value="1"/>
</dbReference>
<dbReference type="Pfam" id="PF01565">
    <property type="entry name" value="FAD_binding_4"/>
    <property type="match status" value="1"/>
</dbReference>
<dbReference type="GO" id="GO:0071949">
    <property type="term" value="F:FAD binding"/>
    <property type="evidence" value="ECO:0007669"/>
    <property type="project" value="InterPro"/>
</dbReference>
<feature type="domain" description="FAD-binding PCMH-type" evidence="13">
    <location>
        <begin position="36"/>
        <end position="263"/>
    </location>
</feature>
<keyword evidence="3" id="KW-0285">Flavoprotein</keyword>
<evidence type="ECO:0000256" key="12">
    <source>
        <dbReference type="ARBA" id="ARBA00067680"/>
    </source>
</evidence>
<dbReference type="PANTHER" id="PTHR11748">
    <property type="entry name" value="D-LACTATE DEHYDROGENASE"/>
    <property type="match status" value="1"/>
</dbReference>
<dbReference type="InterPro" id="IPR004113">
    <property type="entry name" value="FAD-bd_oxidored_4_C"/>
</dbReference>
<sequence length="992" mass="107707">MTNASSLERRLRADITGDVLFDRFSRGRYATDASFYQIVPSGVVVPKTMDEALLSLAIARDEGVKVTPRGGGTSQCGQTVNDGLVVDLSKHLNRVLSLDVEGRTCVVEPGIVLDDLNRRLRKHGLWFPVDVSTASRATIGGMAGNNSCGGRSLRYGTMRDNTLSMEASLADGTLSRFGEVARDLSDIDAGSSTRPLFRDMLDLGAREADEIAARFPKVQRRVGGYNLDALVPRNAPNNMAHLLVGSEGTLAFTTKVELKLWPVIRNKALGICHFGSFYEAMDAAQHLVKLKPIAVELVDRTMIALGRDIAMFKPIINAAIKGDPDAVLVVEFAGEDQADNLARLKQLTELMGDLGFGWNNDTRKWGGVVEITEPALQSGIADFRAAGLNVMMSMKQEGKPVSFVEDCAVPLPHLADYTARLNEVFAKHGTSGTMYAHASEGCLHVRPVLNLKLEKNVEAMRAIAEEAFALVREYKGSHSGEHGDGLVRSEFHESMFGERLVADFREVKRRFDPDGVLNPGKIVDAPKMDDRSLFRYRPGYRVGEFKTKLDWSAWPGAGGGFQGAVEMCNNNGACRKLEGGVMCPSYRATRNEKDVTRGRANTLRLAISGQLGPDALSSDEMMETLKLCVSCKACRHECPTGVDMAKMKIEVLAARAASHGLTLRDRLVGYLPRYAGLAARVAPLANLRNHSPLLRKLFERFAGISARRALPAFRSDVFVAPADKIGPEGGREVVLFADTFNRIYERENLDAALRVLAAGGYRVHLPTPTSGSRPLCCGRTFLSAGLVDEAKTELDRLVAAFAPFAARGVPIVGLEPSCLLTLRDELASLRKDNDAKAVGAHALTFEEFLVREAEAGRLQLPLGSVAEKAVVHGHCHQKSFGAFRPVEQVLRLVPGLEVETIESSCCGMAGAFGYGADTYDASIEMAELSLLPAVRKADRATLVVADGTSCRHQIHDGTQREALHVARVLAMSLDRAKTHPTITPVAKEPSHG</sequence>
<evidence type="ECO:0000256" key="10">
    <source>
        <dbReference type="ARBA" id="ARBA00051291"/>
    </source>
</evidence>
<name>A0A7S9H1M2_9BRAD</name>
<keyword evidence="8" id="KW-0411">Iron-sulfur</keyword>
<evidence type="ECO:0000256" key="1">
    <source>
        <dbReference type="ARBA" id="ARBA00001974"/>
    </source>
</evidence>
<comment type="catalytic activity">
    <reaction evidence="10">
        <text>(R)-2-hydroxyglutarate + A = 2-oxoglutarate + AH2</text>
        <dbReference type="Rhea" id="RHEA:38295"/>
        <dbReference type="ChEBI" id="CHEBI:13193"/>
        <dbReference type="ChEBI" id="CHEBI:15801"/>
        <dbReference type="ChEBI" id="CHEBI:16810"/>
        <dbReference type="ChEBI" id="CHEBI:17499"/>
        <dbReference type="EC" id="1.1.99.39"/>
    </reaction>
    <physiologicalReaction direction="left-to-right" evidence="10">
        <dbReference type="Rhea" id="RHEA:38296"/>
    </physiologicalReaction>
</comment>
<dbReference type="GO" id="GO:0051539">
    <property type="term" value="F:4 iron, 4 sulfur cluster binding"/>
    <property type="evidence" value="ECO:0007669"/>
    <property type="project" value="UniProtKB-KW"/>
</dbReference>
<dbReference type="PROSITE" id="PS00198">
    <property type="entry name" value="4FE4S_FER_1"/>
    <property type="match status" value="1"/>
</dbReference>
<accession>A0A7S9H1M2</accession>
<dbReference type="AlphaFoldDB" id="A0A7S9H1M2"/>
<dbReference type="PANTHER" id="PTHR11748:SF119">
    <property type="entry name" value="D-2-HYDROXYGLUTARATE DEHYDROGENASE"/>
    <property type="match status" value="1"/>
</dbReference>
<dbReference type="InterPro" id="IPR016169">
    <property type="entry name" value="FAD-bd_PCMH_sub2"/>
</dbReference>
<evidence type="ECO:0000256" key="3">
    <source>
        <dbReference type="ARBA" id="ARBA00022630"/>
    </source>
</evidence>
<dbReference type="FunFam" id="3.30.465.10:FF:000048">
    <property type="entry name" value="FAD-binding oxidoreductase"/>
    <property type="match status" value="1"/>
</dbReference>
<dbReference type="SUPFAM" id="SSF46548">
    <property type="entry name" value="alpha-helical ferredoxin"/>
    <property type="match status" value="1"/>
</dbReference>
<evidence type="ECO:0000256" key="2">
    <source>
        <dbReference type="ARBA" id="ARBA00022485"/>
    </source>
</evidence>
<proteinExistence type="inferred from homology"/>
<dbReference type="InterPro" id="IPR016166">
    <property type="entry name" value="FAD-bd_PCMH"/>
</dbReference>
<keyword evidence="2" id="KW-0004">4Fe-4S</keyword>
<evidence type="ECO:0000256" key="6">
    <source>
        <dbReference type="ARBA" id="ARBA00023002"/>
    </source>
</evidence>
<evidence type="ECO:0000256" key="7">
    <source>
        <dbReference type="ARBA" id="ARBA00023004"/>
    </source>
</evidence>
<evidence type="ECO:0000259" key="13">
    <source>
        <dbReference type="PROSITE" id="PS51387"/>
    </source>
</evidence>
<evidence type="ECO:0000256" key="11">
    <source>
        <dbReference type="ARBA" id="ARBA00060924"/>
    </source>
</evidence>
<dbReference type="GO" id="GO:0004458">
    <property type="term" value="F:D-lactate dehydrogenase (cytochrome) activity"/>
    <property type="evidence" value="ECO:0007669"/>
    <property type="project" value="TreeGrafter"/>
</dbReference>
<dbReference type="InterPro" id="IPR017896">
    <property type="entry name" value="4Fe4S_Fe-S-bd"/>
</dbReference>
<dbReference type="GO" id="GO:0008720">
    <property type="term" value="F:D-lactate dehydrogenase (NAD+) activity"/>
    <property type="evidence" value="ECO:0007669"/>
    <property type="project" value="TreeGrafter"/>
</dbReference>